<feature type="compositionally biased region" description="Basic and acidic residues" evidence="1">
    <location>
        <begin position="71"/>
        <end position="82"/>
    </location>
</feature>
<evidence type="ECO:0008006" key="5">
    <source>
        <dbReference type="Google" id="ProtNLM"/>
    </source>
</evidence>
<dbReference type="RefSeq" id="WP_160560556.1">
    <property type="nucleotide sequence ID" value="NZ_QZDT01000020.1"/>
</dbReference>
<accession>A0A9X5BGA2</accession>
<evidence type="ECO:0000256" key="2">
    <source>
        <dbReference type="SAM" id="Phobius"/>
    </source>
</evidence>
<dbReference type="Gene3D" id="3.30.1490.480">
    <property type="entry name" value="Endolytic murein transglycosylase"/>
    <property type="match status" value="1"/>
</dbReference>
<protein>
    <recommendedName>
        <fullName evidence="5">YceG-like family protein</fullName>
    </recommendedName>
</protein>
<keyword evidence="2" id="KW-1133">Transmembrane helix</keyword>
<feature type="transmembrane region" description="Helical" evidence="2">
    <location>
        <begin position="6"/>
        <end position="26"/>
    </location>
</feature>
<feature type="compositionally biased region" description="Basic and acidic residues" evidence="1">
    <location>
        <begin position="91"/>
        <end position="102"/>
    </location>
</feature>
<keyword evidence="2" id="KW-0472">Membrane</keyword>
<name>A0A9X5BGA2_9FIRM</name>
<keyword evidence="2" id="KW-0812">Transmembrane</keyword>
<evidence type="ECO:0000313" key="4">
    <source>
        <dbReference type="Proteomes" id="UP001154420"/>
    </source>
</evidence>
<organism evidence="3 4">
    <name type="scientific">Parablautia muri</name>
    <dbReference type="NCBI Taxonomy" id="2320879"/>
    <lineage>
        <taxon>Bacteria</taxon>
        <taxon>Bacillati</taxon>
        <taxon>Bacillota</taxon>
        <taxon>Clostridia</taxon>
        <taxon>Lachnospirales</taxon>
        <taxon>Lachnospiraceae</taxon>
        <taxon>Parablautia</taxon>
    </lineage>
</organism>
<dbReference type="AlphaFoldDB" id="A0A9X5BGA2"/>
<sequence length="261" mass="27705">MMNLKYYLRGLGIGIVVTALIMEIAVGGRKQVLSDEEIMERARELGMVEESTVLADTVAGQSANAASGPDAEAKAKEPEKSEIPTPLEKTPQPEDGAKKTPSGEDEAASPAAITEKTAVPSAEKTPVPSAEKITEPEATLAPREEDEPDNLPVSTMTPDIDREDIQTESPATTPEETPIPAETSPMAEAAASQTGSIQINSGEGSYTVSVKLQEAGLISSASEFDRYLFQNGYDRKIRTGVFEIPSGADLESIAKIITRAE</sequence>
<proteinExistence type="predicted"/>
<dbReference type="OrthoDB" id="9792479at2"/>
<dbReference type="Proteomes" id="UP001154420">
    <property type="component" value="Unassembled WGS sequence"/>
</dbReference>
<reference evidence="3" key="1">
    <citation type="submission" date="2018-09" db="EMBL/GenBank/DDBJ databases">
        <title>Murine metabolic-syndrome-specific gut microbial biobank.</title>
        <authorList>
            <person name="Liu C."/>
        </authorList>
    </citation>
    <scope>NUCLEOTIDE SEQUENCE</scope>
    <source>
        <strain evidence="3">D42-62</strain>
    </source>
</reference>
<evidence type="ECO:0000256" key="1">
    <source>
        <dbReference type="SAM" id="MobiDB-lite"/>
    </source>
</evidence>
<comment type="caution">
    <text evidence="3">The sequence shown here is derived from an EMBL/GenBank/DDBJ whole genome shotgun (WGS) entry which is preliminary data.</text>
</comment>
<gene>
    <name evidence="3" type="ORF">D5281_12990</name>
</gene>
<feature type="compositionally biased region" description="Low complexity" evidence="1">
    <location>
        <begin position="167"/>
        <end position="185"/>
    </location>
</feature>
<keyword evidence="4" id="KW-1185">Reference proteome</keyword>
<feature type="region of interest" description="Disordered" evidence="1">
    <location>
        <begin position="60"/>
        <end position="195"/>
    </location>
</feature>
<dbReference type="EMBL" id="QZDT01000020">
    <property type="protein sequence ID" value="NBJ93484.1"/>
    <property type="molecule type" value="Genomic_DNA"/>
</dbReference>
<evidence type="ECO:0000313" key="3">
    <source>
        <dbReference type="EMBL" id="NBJ93484.1"/>
    </source>
</evidence>